<organism evidence="8 9">
    <name type="scientific">Peribacillus simplex</name>
    <dbReference type="NCBI Taxonomy" id="1478"/>
    <lineage>
        <taxon>Bacteria</taxon>
        <taxon>Bacillati</taxon>
        <taxon>Bacillota</taxon>
        <taxon>Bacilli</taxon>
        <taxon>Bacillales</taxon>
        <taxon>Bacillaceae</taxon>
        <taxon>Peribacillus</taxon>
    </lineage>
</organism>
<protein>
    <submittedName>
        <fullName evidence="8">Copper resistance domain-containing protein</fullName>
    </submittedName>
</protein>
<dbReference type="RefSeq" id="WP_237766590.1">
    <property type="nucleotide sequence ID" value="NZ_CCXW01000001.1"/>
</dbReference>
<accession>A0AAN2PEE6</accession>
<keyword evidence="4 6" id="KW-1133">Transmembrane helix</keyword>
<feature type="transmembrane region" description="Helical" evidence="6">
    <location>
        <begin position="86"/>
        <end position="103"/>
    </location>
</feature>
<evidence type="ECO:0000259" key="7">
    <source>
        <dbReference type="Pfam" id="PF05425"/>
    </source>
</evidence>
<gene>
    <name evidence="8" type="ORF">BN1180_01208</name>
</gene>
<proteinExistence type="predicted"/>
<dbReference type="InterPro" id="IPR032694">
    <property type="entry name" value="CopC/D"/>
</dbReference>
<dbReference type="EMBL" id="CCXW01000001">
    <property type="protein sequence ID" value="CEG31072.1"/>
    <property type="molecule type" value="Genomic_DNA"/>
</dbReference>
<dbReference type="InterPro" id="IPR008457">
    <property type="entry name" value="Cu-R_CopD_dom"/>
</dbReference>
<dbReference type="GO" id="GO:0006825">
    <property type="term" value="P:copper ion transport"/>
    <property type="evidence" value="ECO:0007669"/>
    <property type="project" value="InterPro"/>
</dbReference>
<feature type="transmembrane region" description="Helical" evidence="6">
    <location>
        <begin position="174"/>
        <end position="195"/>
    </location>
</feature>
<feature type="transmembrane region" description="Helical" evidence="6">
    <location>
        <begin position="12"/>
        <end position="30"/>
    </location>
</feature>
<feature type="transmembrane region" description="Helical" evidence="6">
    <location>
        <begin position="110"/>
        <end position="130"/>
    </location>
</feature>
<evidence type="ECO:0000256" key="4">
    <source>
        <dbReference type="ARBA" id="ARBA00022989"/>
    </source>
</evidence>
<feature type="transmembrane region" description="Helical" evidence="6">
    <location>
        <begin position="248"/>
        <end position="272"/>
    </location>
</feature>
<sequence length="359" mass="40498">MMNMLIPFAELGNYILFSILAGHVALQFVPEEKKPVIRIPKPVLLLSTLGIIIFTLGPIVQVISFFKEGIGLQQATLSAFTDFQVGKAWTFIGFMATLLWMTIHVQGSRYLQAILLFLMFLGVGYASHSASLSFWSGLSSHTTHFLIVSLWTGILIHVSWFSKKQSNWLRFLRWFTPFALACLVIILISGFIIMFSFVEPQDYMKSWVLPYGQMLLLKHISIIPVIAFAFVNGYLVKKALYLSSFNPRPWLIGETILLMIVFYFTGVLGTLMPPHEIDLTVSSEGASPWVEWLLSKDIIAPLHIQFIPSLQTILLMIISLLFLTMIVVSFRKTKPYLGIVFGISFIAALYMGLMLSIAI</sequence>
<name>A0AAN2PEE6_9BACI</name>
<dbReference type="GO" id="GO:0005886">
    <property type="term" value="C:plasma membrane"/>
    <property type="evidence" value="ECO:0007669"/>
    <property type="project" value="UniProtKB-SubCell"/>
</dbReference>
<dbReference type="AlphaFoldDB" id="A0AAN2PEE6"/>
<feature type="transmembrane region" description="Helical" evidence="6">
    <location>
        <begin position="42"/>
        <end position="66"/>
    </location>
</feature>
<comment type="caution">
    <text evidence="8">The sequence shown here is derived from an EMBL/GenBank/DDBJ whole genome shotgun (WGS) entry which is preliminary data.</text>
</comment>
<dbReference type="PANTHER" id="PTHR34820:SF4">
    <property type="entry name" value="INNER MEMBRANE PROTEIN YEBZ"/>
    <property type="match status" value="1"/>
</dbReference>
<feature type="transmembrane region" description="Helical" evidence="6">
    <location>
        <begin position="337"/>
        <end position="358"/>
    </location>
</feature>
<feature type="transmembrane region" description="Helical" evidence="6">
    <location>
        <begin position="142"/>
        <end position="162"/>
    </location>
</feature>
<dbReference type="Proteomes" id="UP000182110">
    <property type="component" value="Unassembled WGS sequence"/>
</dbReference>
<evidence type="ECO:0000256" key="5">
    <source>
        <dbReference type="ARBA" id="ARBA00023136"/>
    </source>
</evidence>
<keyword evidence="2" id="KW-1003">Cell membrane</keyword>
<feature type="transmembrane region" description="Helical" evidence="6">
    <location>
        <begin position="310"/>
        <end position="330"/>
    </location>
</feature>
<keyword evidence="3 6" id="KW-0812">Transmembrane</keyword>
<evidence type="ECO:0000256" key="2">
    <source>
        <dbReference type="ARBA" id="ARBA00022475"/>
    </source>
</evidence>
<evidence type="ECO:0000313" key="8">
    <source>
        <dbReference type="EMBL" id="CEG31072.1"/>
    </source>
</evidence>
<evidence type="ECO:0000256" key="3">
    <source>
        <dbReference type="ARBA" id="ARBA00022692"/>
    </source>
</evidence>
<evidence type="ECO:0000313" key="9">
    <source>
        <dbReference type="Proteomes" id="UP000182110"/>
    </source>
</evidence>
<evidence type="ECO:0000256" key="1">
    <source>
        <dbReference type="ARBA" id="ARBA00004651"/>
    </source>
</evidence>
<keyword evidence="9" id="KW-1185">Reference proteome</keyword>
<comment type="subcellular location">
    <subcellularLocation>
        <location evidence="1">Cell membrane</location>
        <topology evidence="1">Multi-pass membrane protein</topology>
    </subcellularLocation>
</comment>
<keyword evidence="5 6" id="KW-0472">Membrane</keyword>
<reference evidence="8 9" key="1">
    <citation type="journal article" date="2014" name="Genome Announc.">
        <title>Genome Sequence of Bacillus simplex Strain P558, Isolated from a Human Fecal Sample.</title>
        <authorList>
            <person name="Croce O."/>
            <person name="Hugon P."/>
            <person name="Lagier J.C."/>
            <person name="Bibi F."/>
            <person name="Robert C."/>
            <person name="Azhar E.I."/>
            <person name="Raoult D."/>
            <person name="Fournier P.E."/>
        </authorList>
    </citation>
    <scope>NUCLEOTIDE SEQUENCE [LARGE SCALE GENOMIC DNA]</scope>
    <source>
        <strain evidence="8 9">P558</strain>
    </source>
</reference>
<dbReference type="Pfam" id="PF05425">
    <property type="entry name" value="CopD"/>
    <property type="match status" value="1"/>
</dbReference>
<dbReference type="PANTHER" id="PTHR34820">
    <property type="entry name" value="INNER MEMBRANE PROTEIN YEBZ"/>
    <property type="match status" value="1"/>
</dbReference>
<evidence type="ECO:0000256" key="6">
    <source>
        <dbReference type="SAM" id="Phobius"/>
    </source>
</evidence>
<feature type="transmembrane region" description="Helical" evidence="6">
    <location>
        <begin position="215"/>
        <end position="236"/>
    </location>
</feature>
<feature type="domain" description="Copper resistance protein D" evidence="7">
    <location>
        <begin position="170"/>
        <end position="268"/>
    </location>
</feature>